<evidence type="ECO:0000313" key="2">
    <source>
        <dbReference type="Proteomes" id="UP001583193"/>
    </source>
</evidence>
<dbReference type="Proteomes" id="UP001583193">
    <property type="component" value="Unassembled WGS sequence"/>
</dbReference>
<name>A0ABR3XMP6_9EURO</name>
<gene>
    <name evidence="1" type="ORF">Plec18167_004955</name>
</gene>
<proteinExistence type="predicted"/>
<accession>A0ABR3XMP6</accession>
<organism evidence="1 2">
    <name type="scientific">Paecilomyces lecythidis</name>
    <dbReference type="NCBI Taxonomy" id="3004212"/>
    <lineage>
        <taxon>Eukaryota</taxon>
        <taxon>Fungi</taxon>
        <taxon>Dikarya</taxon>
        <taxon>Ascomycota</taxon>
        <taxon>Pezizomycotina</taxon>
        <taxon>Eurotiomycetes</taxon>
        <taxon>Eurotiomycetidae</taxon>
        <taxon>Eurotiales</taxon>
        <taxon>Thermoascaceae</taxon>
        <taxon>Paecilomyces</taxon>
    </lineage>
</organism>
<dbReference type="PANTHER" id="PTHR43205">
    <property type="entry name" value="PROSTAGLANDIN REDUCTASE"/>
    <property type="match status" value="1"/>
</dbReference>
<dbReference type="Gene3D" id="3.90.180.10">
    <property type="entry name" value="Medium-chain alcohol dehydrogenases, catalytic domain"/>
    <property type="match status" value="1"/>
</dbReference>
<sequence>MLRFLLSGTVADYNRDSNAPGLKNFFQVVTMRLKILGFIVLDWIDHLPEVTEILVKEWEKGNLIIGDESETVVETDFTDIPRTWMMLYEGRNTGKLITKIK</sequence>
<dbReference type="EMBL" id="JAVDPF010000014">
    <property type="protein sequence ID" value="KAL1877266.1"/>
    <property type="molecule type" value="Genomic_DNA"/>
</dbReference>
<dbReference type="InterPro" id="IPR045010">
    <property type="entry name" value="MDR_fam"/>
</dbReference>
<dbReference type="PANTHER" id="PTHR43205:SF19">
    <property type="entry name" value="ENOYL REDUCTASE (ER) DOMAIN-CONTAINING PROTEIN"/>
    <property type="match status" value="1"/>
</dbReference>
<keyword evidence="2" id="KW-1185">Reference proteome</keyword>
<reference evidence="1 2" key="1">
    <citation type="journal article" date="2024" name="IMA Fungus">
        <title>IMA Genome - F19 : A genome assembly and annotation guide to empower mycologists, including annotated draft genome sequences of Ceratocystis pirilliformis, Diaporthe australafricana, Fusarium ophioides, Paecilomyces lecythidis, and Sporothrix stenoceras.</title>
        <authorList>
            <person name="Aylward J."/>
            <person name="Wilson A.M."/>
            <person name="Visagie C.M."/>
            <person name="Spraker J."/>
            <person name="Barnes I."/>
            <person name="Buitendag C."/>
            <person name="Ceriani C."/>
            <person name="Del Mar Angel L."/>
            <person name="du Plessis D."/>
            <person name="Fuchs T."/>
            <person name="Gasser K."/>
            <person name="Kramer D."/>
            <person name="Li W."/>
            <person name="Munsamy K."/>
            <person name="Piso A."/>
            <person name="Price J.L."/>
            <person name="Sonnekus B."/>
            <person name="Thomas C."/>
            <person name="van der Nest A."/>
            <person name="van Dijk A."/>
            <person name="van Heerden A."/>
            <person name="van Vuuren N."/>
            <person name="Yilmaz N."/>
            <person name="Duong T.A."/>
            <person name="van der Merwe N.A."/>
            <person name="Wingfield M.J."/>
            <person name="Wingfield B.D."/>
        </authorList>
    </citation>
    <scope>NUCLEOTIDE SEQUENCE [LARGE SCALE GENOMIC DNA]</scope>
    <source>
        <strain evidence="1 2">CMW 18167</strain>
    </source>
</reference>
<evidence type="ECO:0000313" key="1">
    <source>
        <dbReference type="EMBL" id="KAL1877266.1"/>
    </source>
</evidence>
<dbReference type="Gene3D" id="3.40.50.720">
    <property type="entry name" value="NAD(P)-binding Rossmann-like Domain"/>
    <property type="match status" value="1"/>
</dbReference>
<comment type="caution">
    <text evidence="1">The sequence shown here is derived from an EMBL/GenBank/DDBJ whole genome shotgun (WGS) entry which is preliminary data.</text>
</comment>
<protein>
    <submittedName>
        <fullName evidence="1">Uncharacterized protein</fullName>
    </submittedName>
</protein>